<proteinExistence type="predicted"/>
<dbReference type="PANTHER" id="PTHR10697:SF1">
    <property type="entry name" value="MAMMALIAN EPENDYMIN-RELATED PROTEIN 1"/>
    <property type="match status" value="1"/>
</dbReference>
<comment type="caution">
    <text evidence="1">The sequence shown here is derived from an EMBL/GenBank/DDBJ whole genome shotgun (WGS) entry which is preliminary data.</text>
</comment>
<reference evidence="1 2" key="1">
    <citation type="submission" date="2022-12" db="EMBL/GenBank/DDBJ databases">
        <title>Chromosome-level genome of Tegillarca granosa.</title>
        <authorList>
            <person name="Kim J."/>
        </authorList>
    </citation>
    <scope>NUCLEOTIDE SEQUENCE [LARGE SCALE GENOMIC DNA]</scope>
    <source>
        <strain evidence="1">Teg-2019</strain>
        <tissue evidence="1">Adductor muscle</tissue>
    </source>
</reference>
<keyword evidence="2" id="KW-1185">Reference proteome</keyword>
<dbReference type="InterPro" id="IPR001299">
    <property type="entry name" value="Ependymin"/>
</dbReference>
<dbReference type="Proteomes" id="UP001217089">
    <property type="component" value="Unassembled WGS sequence"/>
</dbReference>
<organism evidence="1 2">
    <name type="scientific">Tegillarca granosa</name>
    <name type="common">Malaysian cockle</name>
    <name type="synonym">Anadara granosa</name>
    <dbReference type="NCBI Taxonomy" id="220873"/>
    <lineage>
        <taxon>Eukaryota</taxon>
        <taxon>Metazoa</taxon>
        <taxon>Spiralia</taxon>
        <taxon>Lophotrochozoa</taxon>
        <taxon>Mollusca</taxon>
        <taxon>Bivalvia</taxon>
        <taxon>Autobranchia</taxon>
        <taxon>Pteriomorphia</taxon>
        <taxon>Arcoida</taxon>
        <taxon>Arcoidea</taxon>
        <taxon>Arcidae</taxon>
        <taxon>Tegillarca</taxon>
    </lineage>
</organism>
<evidence type="ECO:0000313" key="1">
    <source>
        <dbReference type="EMBL" id="KAJ8309365.1"/>
    </source>
</evidence>
<evidence type="ECO:0000313" key="2">
    <source>
        <dbReference type="Proteomes" id="UP001217089"/>
    </source>
</evidence>
<name>A0ABQ9EVZ3_TEGGR</name>
<gene>
    <name evidence="1" type="ORF">KUTeg_014239</name>
</gene>
<dbReference type="EMBL" id="JARBDR010000657">
    <property type="protein sequence ID" value="KAJ8309365.1"/>
    <property type="molecule type" value="Genomic_DNA"/>
</dbReference>
<accession>A0ABQ9EVZ3</accession>
<dbReference type="Pfam" id="PF00811">
    <property type="entry name" value="Ependymin"/>
    <property type="match status" value="6"/>
</dbReference>
<sequence>MDTIQTKSSAIHGLSFAVSRLHWSAENSLRQHGLYESPPQWTGKMLKRITYDETQRRMFQSEERDYSTGQTQYIDKLKLYNENIEYRVDRRTRDCNVTVLNGPFRPYGVHPLAVFDHAFTIGAVGVSGEFMTLNHFFGKFEDGTTFDGTVSSPDCIPVELDYNGTWGFEHMTFYDLTLGIVDPMVFLPPSNCKNVEYRLDLKTRKCNVTTPRMPWRPLGVPPGSKFEGSAVIGAAGVSGEFITVNNFYGNFSDGFQFAGVVTSPDCVPIQLDFIGQNSIEHNTFYDIAPGITDPNAFIPPREITKTMGRTRRVSYDEDSTRIRIIEEEEIGSQREFYDTLYLHNIGKEYKINLKTRKCNVTALTRPFRPFGVPREAKFDGEATIGAAGVPGESLTVVNFNGTFSDDSSILILELQTLWHLFHHKSGLKYKLHIRTRSCTKNPLSGPFRYRGVPRGAQFMYENTIGAVGVPDEYVTVRTFNGTFPDNVRYVVTVTEPDCIPVHGFFMTTLIYHWSNPRDTFEVFEKISYDEENMRVRVLEFENGASGREFYDTLYLHNVGLEYKLNIRTRSCTKSTLTRPFRHRGVPPGAQFMYENTIGAVGVPDEYVTVSTFNATFPDNSRFVVTVTEPDCIPVHGFFMSNNTGPEFMDYFDITLGITDPMVDDQKNFQEYAKFWYDENNKRVRMVEEVEIGSTRDYYDILALFNLNKEYKVNLKTKQCVTSTISQPFIPMGVPREARFDFDAEIGAAGIPNEHLTIQAFSGNFTFGDLKGGNLYICVKKLLNKKLIKLWSEVKCIMIYCSIFLINFFDINIGIRDPNIWIPPSICPP</sequence>
<protein>
    <submittedName>
        <fullName evidence="1">Uncharacterized protein</fullName>
    </submittedName>
</protein>
<dbReference type="PANTHER" id="PTHR10697">
    <property type="entry name" value="MAMMALIAN EPENDYMIN-RELATED PROTEIN 1"/>
    <property type="match status" value="1"/>
</dbReference>